<dbReference type="Gene3D" id="2.60.120.1440">
    <property type="match status" value="1"/>
</dbReference>
<feature type="domain" description="Protein FecR C-terminal" evidence="2">
    <location>
        <begin position="303"/>
        <end position="372"/>
    </location>
</feature>
<evidence type="ECO:0000259" key="2">
    <source>
        <dbReference type="Pfam" id="PF16344"/>
    </source>
</evidence>
<reference evidence="3 4" key="1">
    <citation type="submission" date="2014-10" db="EMBL/GenBank/DDBJ databases">
        <title>Pedobacter Kyungheensis.</title>
        <authorList>
            <person name="Anderson B.M."/>
            <person name="Newman J.D."/>
        </authorList>
    </citation>
    <scope>NUCLEOTIDE SEQUENCE [LARGE SCALE GENOMIC DNA]</scope>
    <source>
        <strain evidence="3 4">KACC 16221</strain>
    </source>
</reference>
<dbReference type="Gene3D" id="3.55.50.30">
    <property type="match status" value="1"/>
</dbReference>
<dbReference type="InterPro" id="IPR006860">
    <property type="entry name" value="FecR"/>
</dbReference>
<dbReference type="Proteomes" id="UP000031246">
    <property type="component" value="Unassembled WGS sequence"/>
</dbReference>
<dbReference type="RefSeq" id="WP_039475068.1">
    <property type="nucleotide sequence ID" value="NZ_JSYN01000010.1"/>
</dbReference>
<comment type="caution">
    <text evidence="3">The sequence shown here is derived from an EMBL/GenBank/DDBJ whole genome shotgun (WGS) entry which is preliminary data.</text>
</comment>
<evidence type="ECO:0000313" key="4">
    <source>
        <dbReference type="Proteomes" id="UP000031246"/>
    </source>
</evidence>
<dbReference type="PANTHER" id="PTHR30273:SF2">
    <property type="entry name" value="PROTEIN FECR"/>
    <property type="match status" value="1"/>
</dbReference>
<evidence type="ECO:0000313" key="3">
    <source>
        <dbReference type="EMBL" id="KIA94217.1"/>
    </source>
</evidence>
<proteinExistence type="predicted"/>
<dbReference type="PANTHER" id="PTHR30273">
    <property type="entry name" value="PERIPLASMIC SIGNAL SENSOR AND SIGMA FACTOR ACTIVATOR FECR-RELATED"/>
    <property type="match status" value="1"/>
</dbReference>
<dbReference type="EMBL" id="JSYN01000010">
    <property type="protein sequence ID" value="KIA94217.1"/>
    <property type="molecule type" value="Genomic_DNA"/>
</dbReference>
<dbReference type="InterPro" id="IPR012373">
    <property type="entry name" value="Ferrdict_sens_TM"/>
</dbReference>
<dbReference type="AlphaFoldDB" id="A0A0C1FMM8"/>
<dbReference type="GO" id="GO:0016989">
    <property type="term" value="F:sigma factor antagonist activity"/>
    <property type="evidence" value="ECO:0007669"/>
    <property type="project" value="TreeGrafter"/>
</dbReference>
<dbReference type="InterPro" id="IPR032508">
    <property type="entry name" value="FecR_C"/>
</dbReference>
<sequence>MDQQYAKELLKKYRSGTCQPHEQELVENWITFGEFPEFEITEEELKEELGSLSNALPLHKETHLWKRISIAAALAIAVIGATLWHYTQTSNKNVPKASIAKNIIPGKVGATLTLANGKKIKLSDAVNGEIANEVGVSVTKMQNGQLMYQFKSSSKKGATKNAVNTLSTGRGETYILVLPDHSKVWLNAASSITYSTNLVDSKGVRQVQLQGEAYFEVFKDKRHPFIVNTDNQRVEVLGTHFNINSYADEAVTATTLLEGSVKISTAKFSRLLKPNQQALQRKDGNVEIREVNTDDVVAWKDGYFIFEDETLENIMLRVSRWYDVEVDYAKDVDKHKLYGGGVSRYDDVSTVLEILESTKNIHFKIEGRKIMVLK</sequence>
<keyword evidence="4" id="KW-1185">Reference proteome</keyword>
<accession>A0A0C1FMM8</accession>
<name>A0A0C1FMM8_9SPHI</name>
<gene>
    <name evidence="3" type="ORF">OC25_09770</name>
</gene>
<protein>
    <recommendedName>
        <fullName evidence="5">Anti-sigma factor</fullName>
    </recommendedName>
</protein>
<organism evidence="3 4">
    <name type="scientific">Pedobacter kyungheensis</name>
    <dbReference type="NCBI Taxonomy" id="1069985"/>
    <lineage>
        <taxon>Bacteria</taxon>
        <taxon>Pseudomonadati</taxon>
        <taxon>Bacteroidota</taxon>
        <taxon>Sphingobacteriia</taxon>
        <taxon>Sphingobacteriales</taxon>
        <taxon>Sphingobacteriaceae</taxon>
        <taxon>Pedobacter</taxon>
    </lineage>
</organism>
<dbReference type="Pfam" id="PF16344">
    <property type="entry name" value="FecR_C"/>
    <property type="match status" value="1"/>
</dbReference>
<dbReference type="Pfam" id="PF04773">
    <property type="entry name" value="FecR"/>
    <property type="match status" value="1"/>
</dbReference>
<evidence type="ECO:0000259" key="1">
    <source>
        <dbReference type="Pfam" id="PF04773"/>
    </source>
</evidence>
<feature type="domain" description="FecR protein" evidence="1">
    <location>
        <begin position="165"/>
        <end position="262"/>
    </location>
</feature>
<dbReference type="PIRSF" id="PIRSF018266">
    <property type="entry name" value="FecR"/>
    <property type="match status" value="1"/>
</dbReference>
<dbReference type="OrthoDB" id="1099963at2"/>
<evidence type="ECO:0008006" key="5">
    <source>
        <dbReference type="Google" id="ProtNLM"/>
    </source>
</evidence>